<comment type="caution">
    <text evidence="3">The sequence shown here is derived from an EMBL/GenBank/DDBJ whole genome shotgun (WGS) entry which is preliminary data.</text>
</comment>
<keyword evidence="4" id="KW-1185">Reference proteome</keyword>
<keyword evidence="1" id="KW-0732">Signal</keyword>
<organism evidence="3 4">
    <name type="scientific">Aureitalea marina</name>
    <dbReference type="NCBI Taxonomy" id="930804"/>
    <lineage>
        <taxon>Bacteria</taxon>
        <taxon>Pseudomonadati</taxon>
        <taxon>Bacteroidota</taxon>
        <taxon>Flavobacteriia</taxon>
        <taxon>Flavobacteriales</taxon>
        <taxon>Flavobacteriaceae</taxon>
        <taxon>Aureitalea</taxon>
    </lineage>
</organism>
<dbReference type="PANTHER" id="PTHR33840:SF1">
    <property type="entry name" value="TLE1 PHOSPHOLIPASE DOMAIN-CONTAINING PROTEIN"/>
    <property type="match status" value="1"/>
</dbReference>
<accession>A0A2S7KLQ2</accession>
<dbReference type="InterPro" id="IPR029058">
    <property type="entry name" value="AB_hydrolase_fold"/>
</dbReference>
<protein>
    <recommendedName>
        <fullName evidence="2">T6SS Phospholipase effector Tle1-like catalytic domain-containing protein</fullName>
    </recommendedName>
</protein>
<proteinExistence type="predicted"/>
<evidence type="ECO:0000256" key="1">
    <source>
        <dbReference type="SAM" id="SignalP"/>
    </source>
</evidence>
<evidence type="ECO:0000313" key="4">
    <source>
        <dbReference type="Proteomes" id="UP000239800"/>
    </source>
</evidence>
<dbReference type="OrthoDB" id="4378831at2"/>
<dbReference type="PROSITE" id="PS51257">
    <property type="entry name" value="PROKAR_LIPOPROTEIN"/>
    <property type="match status" value="1"/>
</dbReference>
<dbReference type="SUPFAM" id="SSF53474">
    <property type="entry name" value="alpha/beta-Hydrolases"/>
    <property type="match status" value="1"/>
</dbReference>
<dbReference type="EMBL" id="MQUB01000001">
    <property type="protein sequence ID" value="PQB03547.1"/>
    <property type="molecule type" value="Genomic_DNA"/>
</dbReference>
<evidence type="ECO:0000259" key="2">
    <source>
        <dbReference type="Pfam" id="PF09994"/>
    </source>
</evidence>
<reference evidence="3 4" key="1">
    <citation type="submission" date="2016-11" db="EMBL/GenBank/DDBJ databases">
        <title>Trade-off between light-utilization and light-protection in marine flavobacteria.</title>
        <authorList>
            <person name="Kumagai Y."/>
        </authorList>
    </citation>
    <scope>NUCLEOTIDE SEQUENCE [LARGE SCALE GENOMIC DNA]</scope>
    <source>
        <strain evidence="3 4">NBRC 107741</strain>
    </source>
</reference>
<dbReference type="Gene3D" id="3.40.50.1820">
    <property type="entry name" value="alpha/beta hydrolase"/>
    <property type="match status" value="1"/>
</dbReference>
<dbReference type="InterPro" id="IPR018712">
    <property type="entry name" value="Tle1-like_cat"/>
</dbReference>
<dbReference type="PANTHER" id="PTHR33840">
    <property type="match status" value="1"/>
</dbReference>
<feature type="domain" description="T6SS Phospholipase effector Tle1-like catalytic" evidence="2">
    <location>
        <begin position="42"/>
        <end position="303"/>
    </location>
</feature>
<feature type="signal peptide" evidence="1">
    <location>
        <begin position="1"/>
        <end position="29"/>
    </location>
</feature>
<dbReference type="AlphaFoldDB" id="A0A2S7KLQ2"/>
<sequence length="407" mass="46104">MSSRVSIKYAALMAVIFSLMLCSCNTRNAVSHIPKLEEDKPRKLLVFLDGTSNNEESHTNISKLYNLVTLQDKPAMNAIYLRGVGNGADVVGMAFGSGIRKEVCKAYLFLAETYDQDRGDEIYLFGFSRGAYAARMLAGFIHSAGLVDLKQIEKSDRQDFVRKMFDAHKGQKSLDQRRADVRKVSGQDAALQEVKIEFMGLWDTVASLGLPDYDDNYYVPETKFLDQLCNVKRASQALSLNDNRGSVFTPALLTHGILVENCKEVNLDEVVNEVWFFGAHSDVGGGYFNSYLSGVSLNWMIREIEEFDLLPPNTSVYEDRFGETNDPRKGFSKLIYTDKSRKLVYFASRDGFRDEKLKIHRSVLERLEYRVKTNEINLLAFFGDCFFLNTKGGYTYKQDAACFEVVE</sequence>
<dbReference type="Pfam" id="PF09994">
    <property type="entry name" value="T6SS_Tle1-like_cat"/>
    <property type="match status" value="1"/>
</dbReference>
<name>A0A2S7KLQ2_9FLAO</name>
<dbReference type="Proteomes" id="UP000239800">
    <property type="component" value="Unassembled WGS sequence"/>
</dbReference>
<evidence type="ECO:0000313" key="3">
    <source>
        <dbReference type="EMBL" id="PQB03547.1"/>
    </source>
</evidence>
<feature type="chain" id="PRO_5015733050" description="T6SS Phospholipase effector Tle1-like catalytic domain-containing protein" evidence="1">
    <location>
        <begin position="30"/>
        <end position="407"/>
    </location>
</feature>
<gene>
    <name evidence="3" type="ORF">BST85_00520</name>
</gene>